<keyword evidence="8" id="KW-0812">Transmembrane</keyword>
<organism evidence="10 11">
    <name type="scientific">Parasitella parasitica</name>
    <dbReference type="NCBI Taxonomy" id="35722"/>
    <lineage>
        <taxon>Eukaryota</taxon>
        <taxon>Fungi</taxon>
        <taxon>Fungi incertae sedis</taxon>
        <taxon>Mucoromycota</taxon>
        <taxon>Mucoromycotina</taxon>
        <taxon>Mucoromycetes</taxon>
        <taxon>Mucorales</taxon>
        <taxon>Mucorineae</taxon>
        <taxon>Mucoraceae</taxon>
        <taxon>Parasitella</taxon>
    </lineage>
</organism>
<evidence type="ECO:0000256" key="5">
    <source>
        <dbReference type="PIRSR" id="PIRSR036492-1"/>
    </source>
</evidence>
<evidence type="ECO:0000256" key="6">
    <source>
        <dbReference type="PROSITE-ProRule" id="PRU10007"/>
    </source>
</evidence>
<feature type="active site" evidence="5 6">
    <location>
        <position position="219"/>
    </location>
</feature>
<evidence type="ECO:0000256" key="1">
    <source>
        <dbReference type="ARBA" id="ARBA00009986"/>
    </source>
</evidence>
<dbReference type="InterPro" id="IPR015590">
    <property type="entry name" value="Aldehyde_DH_dom"/>
</dbReference>
<dbReference type="Proteomes" id="UP000054107">
    <property type="component" value="Unassembled WGS sequence"/>
</dbReference>
<feature type="transmembrane region" description="Helical" evidence="8">
    <location>
        <begin position="483"/>
        <end position="501"/>
    </location>
</feature>
<evidence type="ECO:0000256" key="2">
    <source>
        <dbReference type="ARBA" id="ARBA00023002"/>
    </source>
</evidence>
<gene>
    <name evidence="10" type="primary">PARPA_13831.1 scaffold 47132</name>
</gene>
<dbReference type="InterPro" id="IPR016163">
    <property type="entry name" value="Ald_DH_C"/>
</dbReference>
<proteinExistence type="inferred from homology"/>
<dbReference type="GO" id="GO:0006081">
    <property type="term" value="P:aldehyde metabolic process"/>
    <property type="evidence" value="ECO:0007669"/>
    <property type="project" value="InterPro"/>
</dbReference>
<dbReference type="InterPro" id="IPR016161">
    <property type="entry name" value="Ald_DH/histidinol_DH"/>
</dbReference>
<evidence type="ECO:0000256" key="3">
    <source>
        <dbReference type="ARBA" id="ARBA00023027"/>
    </source>
</evidence>
<dbReference type="STRING" id="35722.A0A0B7NVG1"/>
<dbReference type="FunFam" id="3.40.605.10:FF:000004">
    <property type="entry name" value="Aldehyde dehydrogenase"/>
    <property type="match status" value="1"/>
</dbReference>
<dbReference type="EMBL" id="LN734038">
    <property type="protein sequence ID" value="CEP19515.1"/>
    <property type="molecule type" value="Genomic_DNA"/>
</dbReference>
<accession>A0A0B7NVG1</accession>
<dbReference type="Gene3D" id="3.40.309.10">
    <property type="entry name" value="Aldehyde Dehydrogenase, Chain A, domain 2"/>
    <property type="match status" value="1"/>
</dbReference>
<keyword evidence="2 4" id="KW-0560">Oxidoreductase</keyword>
<dbReference type="Gene3D" id="3.40.605.10">
    <property type="entry name" value="Aldehyde Dehydrogenase, Chain A, domain 1"/>
    <property type="match status" value="1"/>
</dbReference>
<dbReference type="PANTHER" id="PTHR43570:SF16">
    <property type="entry name" value="ALDEHYDE DEHYDROGENASE TYPE III, ISOFORM Q"/>
    <property type="match status" value="1"/>
</dbReference>
<dbReference type="InterPro" id="IPR016160">
    <property type="entry name" value="Ald_DH_CS_CYS"/>
</dbReference>
<protein>
    <recommendedName>
        <fullName evidence="4">Aldehyde dehydrogenase</fullName>
    </recommendedName>
</protein>
<reference evidence="10 11" key="1">
    <citation type="submission" date="2014-09" db="EMBL/GenBank/DDBJ databases">
        <authorList>
            <person name="Ellenberger Sabrina"/>
        </authorList>
    </citation>
    <scope>NUCLEOTIDE SEQUENCE [LARGE SCALE GENOMIC DNA]</scope>
    <source>
        <strain evidence="10 11">CBS 412.66</strain>
    </source>
</reference>
<dbReference type="PIRSF" id="PIRSF036492">
    <property type="entry name" value="ALDH"/>
    <property type="match status" value="1"/>
</dbReference>
<dbReference type="FunFam" id="3.40.309.10:FF:000003">
    <property type="entry name" value="Aldehyde dehydrogenase"/>
    <property type="match status" value="1"/>
</dbReference>
<feature type="domain" description="Aldehyde dehydrogenase" evidence="9">
    <location>
        <begin position="4"/>
        <end position="439"/>
    </location>
</feature>
<sequence>MAELQYTTFDSIQDHVSHVRQIFNTGKPRDIKWRKFQLQRLYDMIAENEERFYESLAKDMHKPRNEAMGGDIAPVLDECLYFLDNLDELIKDQKVKPRSGINVMEKVVIRKDPLGVVLILGSWNYPVQLLLVPFAGAIAAGNSVVLKLSEVASHTAALITEIFPKYMDTSCYRIVNGGVEETTFLLQEKFNHIFYTGNENVARIVMTAAAKHLTPVTLELGGKSPAIITPDADIQLTANRIAFGKFYNAGQICIAVDHVLCPRSKLNEFVQALKQTVQQFYGDRPQESKDYARIVNNHHVERISALLNNRSSGEIAIGGEIVKKERYIAPTVVVNVQPDDATLMSDEIFGPVLPIVVYNNIEEAIGIINQREPPLALYLFSKDQKVIEKVLRTTPSGGVCVNDCLMHQAEYGIPFGGVGASGMGSYHGAKSIATFTHERSMLVKKQKMEGATAVRYPPYTDRKYNLLRFIMVKHPFMLKLKSYRQPLKLLFALIALLAFYLKRR</sequence>
<evidence type="ECO:0000256" key="7">
    <source>
        <dbReference type="RuleBase" id="RU003345"/>
    </source>
</evidence>
<dbReference type="InterPro" id="IPR029510">
    <property type="entry name" value="Ald_DH_CS_GLU"/>
</dbReference>
<dbReference type="Pfam" id="PF00171">
    <property type="entry name" value="Aldedh"/>
    <property type="match status" value="1"/>
</dbReference>
<dbReference type="SUPFAM" id="SSF53720">
    <property type="entry name" value="ALDH-like"/>
    <property type="match status" value="1"/>
</dbReference>
<dbReference type="InterPro" id="IPR012394">
    <property type="entry name" value="Aldehyde_DH_NAD(P)"/>
</dbReference>
<keyword evidence="11" id="KW-1185">Reference proteome</keyword>
<evidence type="ECO:0000313" key="10">
    <source>
        <dbReference type="EMBL" id="CEP19515.1"/>
    </source>
</evidence>
<keyword evidence="8" id="KW-0472">Membrane</keyword>
<dbReference type="GO" id="GO:0005737">
    <property type="term" value="C:cytoplasm"/>
    <property type="evidence" value="ECO:0007669"/>
    <property type="project" value="TreeGrafter"/>
</dbReference>
<evidence type="ECO:0000256" key="4">
    <source>
        <dbReference type="PIRNR" id="PIRNR036492"/>
    </source>
</evidence>
<dbReference type="GO" id="GO:0004029">
    <property type="term" value="F:aldehyde dehydrogenase (NAD+) activity"/>
    <property type="evidence" value="ECO:0007669"/>
    <property type="project" value="TreeGrafter"/>
</dbReference>
<dbReference type="OrthoDB" id="440325at2759"/>
<keyword evidence="8" id="KW-1133">Transmembrane helix</keyword>
<dbReference type="PROSITE" id="PS00687">
    <property type="entry name" value="ALDEHYDE_DEHYDR_GLU"/>
    <property type="match status" value="1"/>
</dbReference>
<dbReference type="PROSITE" id="PS00070">
    <property type="entry name" value="ALDEHYDE_DEHYDR_CYS"/>
    <property type="match status" value="1"/>
</dbReference>
<feature type="active site" evidence="5">
    <location>
        <position position="253"/>
    </location>
</feature>
<dbReference type="PANTHER" id="PTHR43570">
    <property type="entry name" value="ALDEHYDE DEHYDROGENASE"/>
    <property type="match status" value="1"/>
</dbReference>
<evidence type="ECO:0000256" key="8">
    <source>
        <dbReference type="SAM" id="Phobius"/>
    </source>
</evidence>
<evidence type="ECO:0000259" key="9">
    <source>
        <dbReference type="Pfam" id="PF00171"/>
    </source>
</evidence>
<keyword evidence="3" id="KW-0520">NAD</keyword>
<name>A0A0B7NVG1_9FUNG</name>
<dbReference type="InterPro" id="IPR016162">
    <property type="entry name" value="Ald_DH_N"/>
</dbReference>
<dbReference type="AlphaFoldDB" id="A0A0B7NVG1"/>
<comment type="similarity">
    <text evidence="1 4 7">Belongs to the aldehyde dehydrogenase family.</text>
</comment>
<evidence type="ECO:0000313" key="11">
    <source>
        <dbReference type="Proteomes" id="UP000054107"/>
    </source>
</evidence>